<dbReference type="OrthoDB" id="9758917at2"/>
<dbReference type="PANTHER" id="PTHR43343">
    <property type="entry name" value="PEPTIDASE S12"/>
    <property type="match status" value="1"/>
</dbReference>
<reference evidence="5 6" key="1">
    <citation type="submission" date="2016-07" db="EMBL/GenBank/DDBJ databases">
        <title>Genome and transcriptome analysis of iron-reducing fermentative bacteria Anoxybacter fermentans.</title>
        <authorList>
            <person name="Zeng X."/>
            <person name="Shao Z."/>
        </authorList>
    </citation>
    <scope>NUCLEOTIDE SEQUENCE [LARGE SCALE GENOMIC DNA]</scope>
    <source>
        <strain evidence="5 6">DY22613</strain>
    </source>
</reference>
<evidence type="ECO:0000256" key="3">
    <source>
        <dbReference type="ARBA" id="ARBA00022801"/>
    </source>
</evidence>
<evidence type="ECO:0000313" key="5">
    <source>
        <dbReference type="EMBL" id="AZR73221.1"/>
    </source>
</evidence>
<dbReference type="Proteomes" id="UP000267250">
    <property type="component" value="Chromosome"/>
</dbReference>
<dbReference type="InterPro" id="IPR001940">
    <property type="entry name" value="Peptidase_S1C"/>
</dbReference>
<sequence length="369" mass="39557">MRNRRVQIFGLFLVGLMVLGFVGNSVLQASEGENTAQIIVPQEQAVINAVKKVGPAVVSIVVKNIVQGYDFFFEPYSQEVEGLGSGFIFDKRGYILTNNHVIEGAHEIKVILTDGREFEGEVIGADPENDLAVLKLKKAPKNLPVAVLGDSNKLQVGQLTIAIGTPYDLKFQNTVTTGVVSALGRSIQGKGRHGLIRINNVIQTDASINPGNSGGPLLDSQGRVIGINTAILGNAQGMGFAIPINTAKAIIDELIEYGHVRRPFIGIAGQDVSKEALNNYFGYNGDGGVYVARVIPDGPADKAGLKAGSIILEVDRHKIKGMDDLIRVIKEKGIGTKVKMLVLTEKGLEVLTVEIGEKQEVLKGAKEKE</sequence>
<keyword evidence="3" id="KW-0378">Hydrolase</keyword>
<dbReference type="Gene3D" id="2.30.42.10">
    <property type="match status" value="1"/>
</dbReference>
<accession>A0A3Q9HQI4</accession>
<dbReference type="InterPro" id="IPR036034">
    <property type="entry name" value="PDZ_sf"/>
</dbReference>
<dbReference type="InterPro" id="IPR051201">
    <property type="entry name" value="Chloro_Bact_Ser_Proteases"/>
</dbReference>
<dbReference type="InterPro" id="IPR001478">
    <property type="entry name" value="PDZ"/>
</dbReference>
<feature type="domain" description="PDZ" evidence="4">
    <location>
        <begin position="269"/>
        <end position="346"/>
    </location>
</feature>
<dbReference type="Gene3D" id="2.40.10.10">
    <property type="entry name" value="Trypsin-like serine proteases"/>
    <property type="match status" value="2"/>
</dbReference>
<dbReference type="EMBL" id="CP016379">
    <property type="protein sequence ID" value="AZR73221.1"/>
    <property type="molecule type" value="Genomic_DNA"/>
</dbReference>
<dbReference type="PRINTS" id="PR00834">
    <property type="entry name" value="PROTEASES2C"/>
</dbReference>
<dbReference type="Pfam" id="PF13180">
    <property type="entry name" value="PDZ_2"/>
    <property type="match status" value="1"/>
</dbReference>
<dbReference type="SUPFAM" id="SSF50494">
    <property type="entry name" value="Trypsin-like serine proteases"/>
    <property type="match status" value="1"/>
</dbReference>
<evidence type="ECO:0000313" key="6">
    <source>
        <dbReference type="Proteomes" id="UP000267250"/>
    </source>
</evidence>
<keyword evidence="2 5" id="KW-0645">Protease</keyword>
<dbReference type="InterPro" id="IPR043504">
    <property type="entry name" value="Peptidase_S1_PA_chymotrypsin"/>
</dbReference>
<dbReference type="AlphaFoldDB" id="A0A3Q9HQI4"/>
<dbReference type="SMART" id="SM00228">
    <property type="entry name" value="PDZ"/>
    <property type="match status" value="1"/>
</dbReference>
<name>A0A3Q9HQI4_9FIRM</name>
<dbReference type="RefSeq" id="WP_127016552.1">
    <property type="nucleotide sequence ID" value="NZ_CP016379.1"/>
</dbReference>
<dbReference type="PANTHER" id="PTHR43343:SF3">
    <property type="entry name" value="PROTEASE DO-LIKE 8, CHLOROPLASTIC"/>
    <property type="match status" value="1"/>
</dbReference>
<protein>
    <submittedName>
        <fullName evidence="5">Serine protease</fullName>
    </submittedName>
</protein>
<dbReference type="PROSITE" id="PS50106">
    <property type="entry name" value="PDZ"/>
    <property type="match status" value="1"/>
</dbReference>
<evidence type="ECO:0000256" key="2">
    <source>
        <dbReference type="ARBA" id="ARBA00022670"/>
    </source>
</evidence>
<evidence type="ECO:0000259" key="4">
    <source>
        <dbReference type="PROSITE" id="PS50106"/>
    </source>
</evidence>
<evidence type="ECO:0000256" key="1">
    <source>
        <dbReference type="ARBA" id="ARBA00010541"/>
    </source>
</evidence>
<dbReference type="GO" id="GO:0004252">
    <property type="term" value="F:serine-type endopeptidase activity"/>
    <property type="evidence" value="ECO:0007669"/>
    <property type="project" value="InterPro"/>
</dbReference>
<organism evidence="5 6">
    <name type="scientific">Anoxybacter fermentans</name>
    <dbReference type="NCBI Taxonomy" id="1323375"/>
    <lineage>
        <taxon>Bacteria</taxon>
        <taxon>Bacillati</taxon>
        <taxon>Bacillota</taxon>
        <taxon>Clostridia</taxon>
        <taxon>Halanaerobiales</taxon>
        <taxon>Anoxybacter</taxon>
    </lineage>
</organism>
<dbReference type="SUPFAM" id="SSF50156">
    <property type="entry name" value="PDZ domain-like"/>
    <property type="match status" value="1"/>
</dbReference>
<dbReference type="InterPro" id="IPR009003">
    <property type="entry name" value="Peptidase_S1_PA"/>
</dbReference>
<dbReference type="Pfam" id="PF13365">
    <property type="entry name" value="Trypsin_2"/>
    <property type="match status" value="1"/>
</dbReference>
<gene>
    <name evidence="5" type="ORF">BBF96_07385</name>
</gene>
<proteinExistence type="inferred from homology"/>
<keyword evidence="6" id="KW-1185">Reference proteome</keyword>
<dbReference type="GO" id="GO:0006508">
    <property type="term" value="P:proteolysis"/>
    <property type="evidence" value="ECO:0007669"/>
    <property type="project" value="UniProtKB-KW"/>
</dbReference>
<dbReference type="KEGG" id="aft:BBF96_07385"/>
<comment type="similarity">
    <text evidence="1">Belongs to the peptidase S1C family.</text>
</comment>